<gene>
    <name evidence="8" type="ORF">ACFOEJ_01870</name>
</gene>
<keyword evidence="9" id="KW-1185">Reference proteome</keyword>
<comment type="function">
    <text evidence="5">May act as an export chaperone for the filament capping protein FliD.</text>
</comment>
<dbReference type="Proteomes" id="UP001595625">
    <property type="component" value="Unassembled WGS sequence"/>
</dbReference>
<keyword evidence="8" id="KW-0966">Cell projection</keyword>
<keyword evidence="4" id="KW-0143">Chaperone</keyword>
<dbReference type="EMBL" id="JBHRUJ010000001">
    <property type="protein sequence ID" value="MFC3209824.1"/>
    <property type="molecule type" value="Genomic_DNA"/>
</dbReference>
<sequence>MDAYQLRLAEFLELTEKLNAQAKTVHTKMDNNEAGQIESMQALFERRQAVIDQLSEYTKAVEFEWTSEDKKVISQLKGYEDEMQPLLNKLHQSFTTQMNRLNQTSQASKKYVGAYQTKSTEGSFIDQRK</sequence>
<keyword evidence="2" id="KW-0963">Cytoplasm</keyword>
<evidence type="ECO:0000256" key="4">
    <source>
        <dbReference type="ARBA" id="ARBA00023186"/>
    </source>
</evidence>
<accession>A0ABV7KHJ9</accession>
<reference evidence="9" key="1">
    <citation type="journal article" date="2019" name="Int. J. Syst. Evol. Microbiol.">
        <title>The Global Catalogue of Microorganisms (GCM) 10K type strain sequencing project: providing services to taxonomists for standard genome sequencing and annotation.</title>
        <authorList>
            <consortium name="The Broad Institute Genomics Platform"/>
            <consortium name="The Broad Institute Genome Sequencing Center for Infectious Disease"/>
            <person name="Wu L."/>
            <person name="Ma J."/>
        </authorList>
    </citation>
    <scope>NUCLEOTIDE SEQUENCE [LARGE SCALE GENOMIC DNA]</scope>
    <source>
        <strain evidence="9">CCM 320</strain>
    </source>
</reference>
<evidence type="ECO:0000256" key="3">
    <source>
        <dbReference type="ARBA" id="ARBA00022795"/>
    </source>
</evidence>
<comment type="subcellular location">
    <subcellularLocation>
        <location evidence="1">Cytoplasm</location>
        <location evidence="1">Cytosol</location>
    </subcellularLocation>
</comment>
<name>A0ABV7KHJ9_PLAOK</name>
<proteinExistence type="inferred from homology"/>
<dbReference type="InterPro" id="IPR008622">
    <property type="entry name" value="FliT"/>
</dbReference>
<keyword evidence="8" id="KW-0282">Flagellum</keyword>
<evidence type="ECO:0000256" key="2">
    <source>
        <dbReference type="ARBA" id="ARBA00022490"/>
    </source>
</evidence>
<evidence type="ECO:0000256" key="1">
    <source>
        <dbReference type="ARBA" id="ARBA00004514"/>
    </source>
</evidence>
<comment type="similarity">
    <text evidence="6">Belongs to the bacillales FliT family.</text>
</comment>
<evidence type="ECO:0000313" key="8">
    <source>
        <dbReference type="EMBL" id="MFC3209824.1"/>
    </source>
</evidence>
<protein>
    <recommendedName>
        <fullName evidence="7">Flagellar protein FliT</fullName>
    </recommendedName>
</protein>
<evidence type="ECO:0000256" key="7">
    <source>
        <dbReference type="ARBA" id="ARBA00093797"/>
    </source>
</evidence>
<dbReference type="RefSeq" id="WP_117313605.1">
    <property type="nucleotide sequence ID" value="NZ_JBHRUJ010000001.1"/>
</dbReference>
<keyword evidence="3" id="KW-1005">Bacterial flagellum biogenesis</keyword>
<evidence type="ECO:0000313" key="9">
    <source>
        <dbReference type="Proteomes" id="UP001595625"/>
    </source>
</evidence>
<keyword evidence="8" id="KW-0969">Cilium</keyword>
<dbReference type="Pfam" id="PF05400">
    <property type="entry name" value="FliT"/>
    <property type="match status" value="1"/>
</dbReference>
<evidence type="ECO:0000256" key="6">
    <source>
        <dbReference type="ARBA" id="ARBA00093785"/>
    </source>
</evidence>
<evidence type="ECO:0000256" key="5">
    <source>
        <dbReference type="ARBA" id="ARBA00093765"/>
    </source>
</evidence>
<organism evidence="8 9">
    <name type="scientific">Planomicrobium okeanokoites</name>
    <name type="common">Planococcus okeanokoites</name>
    <name type="synonym">Flavobacterium okeanokoites</name>
    <dbReference type="NCBI Taxonomy" id="244"/>
    <lineage>
        <taxon>Bacteria</taxon>
        <taxon>Bacillati</taxon>
        <taxon>Bacillota</taxon>
        <taxon>Bacilli</taxon>
        <taxon>Bacillales</taxon>
        <taxon>Caryophanaceae</taxon>
        <taxon>Planomicrobium</taxon>
    </lineage>
</organism>
<comment type="caution">
    <text evidence="8">The sequence shown here is derived from an EMBL/GenBank/DDBJ whole genome shotgun (WGS) entry which is preliminary data.</text>
</comment>